<dbReference type="EMBL" id="JADEXQ010000014">
    <property type="protein sequence ID" value="MBE9029349.1"/>
    <property type="molecule type" value="Genomic_DNA"/>
</dbReference>
<dbReference type="CDD" id="cd00130">
    <property type="entry name" value="PAS"/>
    <property type="match status" value="1"/>
</dbReference>
<dbReference type="InterPro" id="IPR013656">
    <property type="entry name" value="PAS_4"/>
</dbReference>
<dbReference type="GO" id="GO:0000155">
    <property type="term" value="F:phosphorelay sensor kinase activity"/>
    <property type="evidence" value="ECO:0007669"/>
    <property type="project" value="InterPro"/>
</dbReference>
<evidence type="ECO:0000256" key="5">
    <source>
        <dbReference type="ARBA" id="ARBA00022777"/>
    </source>
</evidence>
<keyword evidence="5" id="KW-0418">Kinase</keyword>
<keyword evidence="13" id="KW-1185">Reference proteome</keyword>
<dbReference type="Gene3D" id="1.10.287.130">
    <property type="match status" value="1"/>
</dbReference>
<accession>A0A928VNX0</accession>
<gene>
    <name evidence="12" type="ORF">IQ266_06180</name>
</gene>
<evidence type="ECO:0000313" key="13">
    <source>
        <dbReference type="Proteomes" id="UP000625316"/>
    </source>
</evidence>
<dbReference type="Pfam" id="PF02518">
    <property type="entry name" value="HATPase_c"/>
    <property type="match status" value="1"/>
</dbReference>
<dbReference type="PROSITE" id="PS50113">
    <property type="entry name" value="PAC"/>
    <property type="match status" value="1"/>
</dbReference>
<keyword evidence="4" id="KW-0547">Nucleotide-binding</keyword>
<evidence type="ECO:0000256" key="3">
    <source>
        <dbReference type="ARBA" id="ARBA00022679"/>
    </source>
</evidence>
<proteinExistence type="predicted"/>
<dbReference type="InterPro" id="IPR005467">
    <property type="entry name" value="His_kinase_dom"/>
</dbReference>
<dbReference type="Gene3D" id="3.30.565.10">
    <property type="entry name" value="Histidine kinase-like ATPase, C-terminal domain"/>
    <property type="match status" value="1"/>
</dbReference>
<keyword evidence="8" id="KW-0175">Coiled coil</keyword>
<dbReference type="PANTHER" id="PTHR43065:SF46">
    <property type="entry name" value="C4-DICARBOXYLATE TRANSPORT SENSOR PROTEIN DCTB"/>
    <property type="match status" value="1"/>
</dbReference>
<dbReference type="NCBIfam" id="TIGR00229">
    <property type="entry name" value="sensory_box"/>
    <property type="match status" value="1"/>
</dbReference>
<feature type="region of interest" description="Disordered" evidence="9">
    <location>
        <begin position="1"/>
        <end position="21"/>
    </location>
</feature>
<reference evidence="12" key="1">
    <citation type="submission" date="2020-10" db="EMBL/GenBank/DDBJ databases">
        <authorList>
            <person name="Castelo-Branco R."/>
            <person name="Eusebio N."/>
            <person name="Adriana R."/>
            <person name="Vieira A."/>
            <person name="Brugerolle De Fraissinette N."/>
            <person name="Rezende De Castro R."/>
            <person name="Schneider M.P."/>
            <person name="Vasconcelos V."/>
            <person name="Leao P.N."/>
        </authorList>
    </citation>
    <scope>NUCLEOTIDE SEQUENCE</scope>
    <source>
        <strain evidence="12">LEGE 11480</strain>
    </source>
</reference>
<comment type="catalytic activity">
    <reaction evidence="1">
        <text>ATP + protein L-histidine = ADP + protein N-phospho-L-histidine.</text>
        <dbReference type="EC" id="2.7.13.3"/>
    </reaction>
</comment>
<keyword evidence="3" id="KW-0808">Transferase</keyword>
<keyword evidence="7" id="KW-0902">Two-component regulatory system</keyword>
<keyword evidence="6" id="KW-0067">ATP-binding</keyword>
<dbReference type="SUPFAM" id="SSF47384">
    <property type="entry name" value="Homodimeric domain of signal transducing histidine kinase"/>
    <property type="match status" value="1"/>
</dbReference>
<evidence type="ECO:0000313" key="12">
    <source>
        <dbReference type="EMBL" id="MBE9029349.1"/>
    </source>
</evidence>
<comment type="caution">
    <text evidence="12">The sequence shown here is derived from an EMBL/GenBank/DDBJ whole genome shotgun (WGS) entry which is preliminary data.</text>
</comment>
<evidence type="ECO:0000256" key="4">
    <source>
        <dbReference type="ARBA" id="ARBA00022741"/>
    </source>
</evidence>
<feature type="domain" description="PAC" evidence="11">
    <location>
        <begin position="127"/>
        <end position="183"/>
    </location>
</feature>
<dbReference type="InterPro" id="IPR004358">
    <property type="entry name" value="Sig_transdc_His_kin-like_C"/>
</dbReference>
<feature type="domain" description="Histidine kinase" evidence="10">
    <location>
        <begin position="224"/>
        <end position="481"/>
    </location>
</feature>
<evidence type="ECO:0000256" key="6">
    <source>
        <dbReference type="ARBA" id="ARBA00022840"/>
    </source>
</evidence>
<dbReference type="InterPro" id="IPR003594">
    <property type="entry name" value="HATPase_dom"/>
</dbReference>
<dbReference type="SUPFAM" id="SSF55785">
    <property type="entry name" value="PYP-like sensor domain (PAS domain)"/>
    <property type="match status" value="1"/>
</dbReference>
<evidence type="ECO:0000256" key="8">
    <source>
        <dbReference type="SAM" id="Coils"/>
    </source>
</evidence>
<evidence type="ECO:0000259" key="11">
    <source>
        <dbReference type="PROSITE" id="PS50113"/>
    </source>
</evidence>
<name>A0A928VNX0_9CYAN</name>
<dbReference type="AlphaFoldDB" id="A0A928VNX0"/>
<dbReference type="SMART" id="SM00387">
    <property type="entry name" value="HATPase_c"/>
    <property type="match status" value="1"/>
</dbReference>
<dbReference type="GO" id="GO:0005524">
    <property type="term" value="F:ATP binding"/>
    <property type="evidence" value="ECO:0007669"/>
    <property type="project" value="UniProtKB-KW"/>
</dbReference>
<evidence type="ECO:0000256" key="7">
    <source>
        <dbReference type="ARBA" id="ARBA00023012"/>
    </source>
</evidence>
<dbReference type="EC" id="2.7.13.3" evidence="2"/>
<dbReference type="PRINTS" id="PR00344">
    <property type="entry name" value="BCTRLSENSOR"/>
</dbReference>
<organism evidence="12 13">
    <name type="scientific">Romeriopsis navalis LEGE 11480</name>
    <dbReference type="NCBI Taxonomy" id="2777977"/>
    <lineage>
        <taxon>Bacteria</taxon>
        <taxon>Bacillati</taxon>
        <taxon>Cyanobacteriota</taxon>
        <taxon>Cyanophyceae</taxon>
        <taxon>Leptolyngbyales</taxon>
        <taxon>Leptolyngbyaceae</taxon>
        <taxon>Romeriopsis</taxon>
        <taxon>Romeriopsis navalis</taxon>
    </lineage>
</organism>
<protein>
    <recommendedName>
        <fullName evidence="2">histidine kinase</fullName>
        <ecNumber evidence="2">2.7.13.3</ecNumber>
    </recommendedName>
</protein>
<feature type="coiled-coil region" evidence="8">
    <location>
        <begin position="174"/>
        <end position="208"/>
    </location>
</feature>
<dbReference type="SUPFAM" id="SSF55874">
    <property type="entry name" value="ATPase domain of HSP90 chaperone/DNA topoisomerase II/histidine kinase"/>
    <property type="match status" value="1"/>
</dbReference>
<dbReference type="PROSITE" id="PS50109">
    <property type="entry name" value="HIS_KIN"/>
    <property type="match status" value="1"/>
</dbReference>
<dbReference type="InterPro" id="IPR036097">
    <property type="entry name" value="HisK_dim/P_sf"/>
</dbReference>
<feature type="coiled-coil region" evidence="8">
    <location>
        <begin position="28"/>
        <end position="65"/>
    </location>
</feature>
<dbReference type="Proteomes" id="UP000625316">
    <property type="component" value="Unassembled WGS sequence"/>
</dbReference>
<dbReference type="Pfam" id="PF08448">
    <property type="entry name" value="PAS_4"/>
    <property type="match status" value="1"/>
</dbReference>
<dbReference type="InterPro" id="IPR036890">
    <property type="entry name" value="HATPase_C_sf"/>
</dbReference>
<sequence length="482" mass="53978">MNHSNDPRPVNGANVNLPGLSDADHHELQELRTLRQAYQAELKQRKNVEQKLRQAQRLLQLVMDTLPEAIFWKDQDSVYLGCNQKFARDAGLAQPEDIIGKTDYEMPWKTEEADFYRACDQRVIATQTAELGIIEPQLNSEGEQTWLETNKAPLSDLDGNIIGLLGTYQDVTPRKEAEIKRQELNQRLQQQTIELNATVEQLQQSQVELVKREKTSALGNLVAGIAHEINNPIGFLNGNLKPAQAYIHDLLEVIAQYEKTVPQPPAELADLIETVDLDYIRHDLPKLIGSMQEGIKRIANISDSLRTFSRSDTQTKVAFQVSEGIDSTIMILRHRLKANPHRPEIVIHRDYAQLPEIQCYPGQLNQVFMNLMANAIDALEEGNTDKTFADIAQQPNQITIRTRTLGDRIQICIADNGVGISQDIQAQIFDHLFTTKAVGQGTGLGLAISYQIITEKHTGSITVNSQIGAGTEFVIELPIVSE</sequence>
<dbReference type="InterPro" id="IPR000014">
    <property type="entry name" value="PAS"/>
</dbReference>
<evidence type="ECO:0000256" key="1">
    <source>
        <dbReference type="ARBA" id="ARBA00000085"/>
    </source>
</evidence>
<dbReference type="InterPro" id="IPR035965">
    <property type="entry name" value="PAS-like_dom_sf"/>
</dbReference>
<dbReference type="InterPro" id="IPR000700">
    <property type="entry name" value="PAS-assoc_C"/>
</dbReference>
<dbReference type="Gene3D" id="3.30.450.20">
    <property type="entry name" value="PAS domain"/>
    <property type="match status" value="1"/>
</dbReference>
<evidence type="ECO:0000256" key="9">
    <source>
        <dbReference type="SAM" id="MobiDB-lite"/>
    </source>
</evidence>
<dbReference type="PANTHER" id="PTHR43065">
    <property type="entry name" value="SENSOR HISTIDINE KINASE"/>
    <property type="match status" value="1"/>
</dbReference>
<evidence type="ECO:0000256" key="2">
    <source>
        <dbReference type="ARBA" id="ARBA00012438"/>
    </source>
</evidence>
<evidence type="ECO:0000259" key="10">
    <source>
        <dbReference type="PROSITE" id="PS50109"/>
    </source>
</evidence>
<dbReference type="RefSeq" id="WP_264324166.1">
    <property type="nucleotide sequence ID" value="NZ_JADEXQ010000014.1"/>
</dbReference>